<reference evidence="3" key="1">
    <citation type="submission" date="2022-11" db="UniProtKB">
        <authorList>
            <consortium name="WormBaseParasite"/>
        </authorList>
    </citation>
    <scope>IDENTIFICATION</scope>
</reference>
<evidence type="ECO:0000313" key="2">
    <source>
        <dbReference type="Proteomes" id="UP000887565"/>
    </source>
</evidence>
<feature type="region of interest" description="Disordered" evidence="1">
    <location>
        <begin position="39"/>
        <end position="70"/>
    </location>
</feature>
<dbReference type="Proteomes" id="UP000887565">
    <property type="component" value="Unplaced"/>
</dbReference>
<name>A0A915K647_ROMCU</name>
<protein>
    <submittedName>
        <fullName evidence="3">Uncharacterized protein</fullName>
    </submittedName>
</protein>
<organism evidence="2 3">
    <name type="scientific">Romanomermis culicivorax</name>
    <name type="common">Nematode worm</name>
    <dbReference type="NCBI Taxonomy" id="13658"/>
    <lineage>
        <taxon>Eukaryota</taxon>
        <taxon>Metazoa</taxon>
        <taxon>Ecdysozoa</taxon>
        <taxon>Nematoda</taxon>
        <taxon>Enoplea</taxon>
        <taxon>Dorylaimia</taxon>
        <taxon>Mermithida</taxon>
        <taxon>Mermithoidea</taxon>
        <taxon>Mermithidae</taxon>
        <taxon>Romanomermis</taxon>
    </lineage>
</organism>
<dbReference type="AlphaFoldDB" id="A0A915K647"/>
<proteinExistence type="predicted"/>
<dbReference type="WBParaSite" id="nRc.2.0.1.t33664-RA">
    <property type="protein sequence ID" value="nRc.2.0.1.t33664-RA"/>
    <property type="gene ID" value="nRc.2.0.1.g33664"/>
</dbReference>
<keyword evidence="2" id="KW-1185">Reference proteome</keyword>
<accession>A0A915K647</accession>
<sequence>MIDCTSSGHDLSFCLGMVPNHFGNIKVLTRTTYPKLLTTPKVPKKKKKQKDKWNKSVDVSDDEDPALQPRSLFHDPKRLQAAITSAMKSRLTDGLIEIDIDKSNYMANPHSHFYFYSNLLNIIDFQNRFWFPTLVYTYPLLTTASVHTLTTEELLDGPTLAID</sequence>
<evidence type="ECO:0000313" key="3">
    <source>
        <dbReference type="WBParaSite" id="nRc.2.0.1.t33664-RA"/>
    </source>
</evidence>
<evidence type="ECO:0000256" key="1">
    <source>
        <dbReference type="SAM" id="MobiDB-lite"/>
    </source>
</evidence>